<dbReference type="AlphaFoldDB" id="A0A2S5DFL0"/>
<dbReference type="NCBIfam" id="TIGR00229">
    <property type="entry name" value="sensory_box"/>
    <property type="match status" value="1"/>
</dbReference>
<dbReference type="PANTHER" id="PTHR32089">
    <property type="entry name" value="METHYL-ACCEPTING CHEMOTAXIS PROTEIN MCPB"/>
    <property type="match status" value="1"/>
</dbReference>
<organism evidence="7 8">
    <name type="scientific">Chromobacterium alticapitis</name>
    <dbReference type="NCBI Taxonomy" id="2073169"/>
    <lineage>
        <taxon>Bacteria</taxon>
        <taxon>Pseudomonadati</taxon>
        <taxon>Pseudomonadota</taxon>
        <taxon>Betaproteobacteria</taxon>
        <taxon>Neisseriales</taxon>
        <taxon>Chromobacteriaceae</taxon>
        <taxon>Chromobacterium</taxon>
    </lineage>
</organism>
<dbReference type="InterPro" id="IPR004090">
    <property type="entry name" value="Chemotax_Me-accpt_rcpt"/>
</dbReference>
<feature type="domain" description="Methyl-accepting transducer" evidence="5">
    <location>
        <begin position="251"/>
        <end position="487"/>
    </location>
</feature>
<accession>A0A2S5DFL0</accession>
<keyword evidence="4" id="KW-0472">Membrane</keyword>
<dbReference type="SUPFAM" id="SSF55785">
    <property type="entry name" value="PYP-like sensor domain (PAS domain)"/>
    <property type="match status" value="1"/>
</dbReference>
<dbReference type="GO" id="GO:0007165">
    <property type="term" value="P:signal transduction"/>
    <property type="evidence" value="ECO:0007669"/>
    <property type="project" value="UniProtKB-KW"/>
</dbReference>
<dbReference type="Proteomes" id="UP000237082">
    <property type="component" value="Unassembled WGS sequence"/>
</dbReference>
<evidence type="ECO:0000259" key="6">
    <source>
        <dbReference type="PROSITE" id="PS50112"/>
    </source>
</evidence>
<dbReference type="Gene3D" id="3.30.450.20">
    <property type="entry name" value="PAS domain"/>
    <property type="match status" value="1"/>
</dbReference>
<sequence length="530" mass="57466">MKKNFPVTGVEHRFEQGLIVSRTDLKGMITHVNDAFVAISGFSRDELLGSNHNIVRHPDMPPVLFDDLWSTLKRRTPWRGLVKNRCKNGDHYWVDALVVPVRQQGTLTGYMSIRSPASRDGIAEAERLYPQLMQGARLPTRQTHGMEEGWIRRAFAAALFLVLLSLAGLSNSMAGWFAGLLGALTLATWQGFEVWRGRHQHKLLQACENIAEGRLDQALSIAGRGESGRLESALACMQVHLKVVIDELQMTALDLEQDARQLNDTLHGVVARVAAGADNLDSMCAAIAQLSGSIEQVASHAEDTAKLSHASSSTLRHGAAQMAQSKEMGAATVQTVNGAQDSIHSLTGAIGNISQVAQTIRDIAEQTNLLALNAAIEAARAGEQGRGFAVVADEVRKLAERTSLSTGEIKQLLTQVRQASDASVAAMDKVCSETRASNTAQETTHAQLEGTLASIHRVSEMMQDIAGTNSQQSATAGQLTGQMQDIAQQLEATHIHIDQAHGTVADFNRRAQRLSQMAGHFQFQLGERDT</sequence>
<feature type="transmembrane region" description="Helical" evidence="4">
    <location>
        <begin position="150"/>
        <end position="167"/>
    </location>
</feature>
<dbReference type="SUPFAM" id="SSF58104">
    <property type="entry name" value="Methyl-accepting chemotaxis protein (MCP) signaling domain"/>
    <property type="match status" value="1"/>
</dbReference>
<keyword evidence="4" id="KW-0812">Transmembrane</keyword>
<name>A0A2S5DFL0_9NEIS</name>
<dbReference type="CDD" id="cd11386">
    <property type="entry name" value="MCP_signal"/>
    <property type="match status" value="1"/>
</dbReference>
<dbReference type="Pfam" id="PF00015">
    <property type="entry name" value="MCPsignal"/>
    <property type="match status" value="1"/>
</dbReference>
<dbReference type="EMBL" id="PQWB01000047">
    <property type="protein sequence ID" value="POZ61777.1"/>
    <property type="molecule type" value="Genomic_DNA"/>
</dbReference>
<evidence type="ECO:0000256" key="4">
    <source>
        <dbReference type="SAM" id="Phobius"/>
    </source>
</evidence>
<dbReference type="InterPro" id="IPR000014">
    <property type="entry name" value="PAS"/>
</dbReference>
<evidence type="ECO:0000256" key="1">
    <source>
        <dbReference type="ARBA" id="ARBA00023224"/>
    </source>
</evidence>
<keyword evidence="4" id="KW-1133">Transmembrane helix</keyword>
<dbReference type="RefSeq" id="WP_103902955.1">
    <property type="nucleotide sequence ID" value="NZ_PQWB01000047.1"/>
</dbReference>
<comment type="caution">
    <text evidence="7">The sequence shown here is derived from an EMBL/GenBank/DDBJ whole genome shotgun (WGS) entry which is preliminary data.</text>
</comment>
<comment type="similarity">
    <text evidence="2">Belongs to the methyl-accepting chemotaxis (MCP) protein family.</text>
</comment>
<feature type="domain" description="PAS" evidence="6">
    <location>
        <begin position="24"/>
        <end position="75"/>
    </location>
</feature>
<evidence type="ECO:0000313" key="8">
    <source>
        <dbReference type="Proteomes" id="UP000237082"/>
    </source>
</evidence>
<evidence type="ECO:0000256" key="2">
    <source>
        <dbReference type="ARBA" id="ARBA00029447"/>
    </source>
</evidence>
<proteinExistence type="inferred from homology"/>
<evidence type="ECO:0000259" key="5">
    <source>
        <dbReference type="PROSITE" id="PS50111"/>
    </source>
</evidence>
<gene>
    <name evidence="7" type="ORF">C2I19_12165</name>
</gene>
<dbReference type="PRINTS" id="PR00260">
    <property type="entry name" value="CHEMTRNSDUCR"/>
</dbReference>
<dbReference type="PROSITE" id="PS50112">
    <property type="entry name" value="PAS"/>
    <property type="match status" value="1"/>
</dbReference>
<dbReference type="InterPro" id="IPR035965">
    <property type="entry name" value="PAS-like_dom_sf"/>
</dbReference>
<dbReference type="Gene3D" id="1.10.287.950">
    <property type="entry name" value="Methyl-accepting chemotaxis protein"/>
    <property type="match status" value="1"/>
</dbReference>
<evidence type="ECO:0000313" key="7">
    <source>
        <dbReference type="EMBL" id="POZ61777.1"/>
    </source>
</evidence>
<reference evidence="8" key="1">
    <citation type="submission" date="2018-02" db="EMBL/GenBank/DDBJ databases">
        <authorList>
            <person name="O'Hara-Hanley K."/>
            <person name="Soby S."/>
        </authorList>
    </citation>
    <scope>NUCLEOTIDE SEQUENCE [LARGE SCALE GENOMIC DNA]</scope>
    <source>
        <strain evidence="8">MWU14-2602</strain>
    </source>
</reference>
<dbReference type="InterPro" id="IPR004089">
    <property type="entry name" value="MCPsignal_dom"/>
</dbReference>
<dbReference type="Pfam" id="PF08447">
    <property type="entry name" value="PAS_3"/>
    <property type="match status" value="1"/>
</dbReference>
<dbReference type="GO" id="GO:0004888">
    <property type="term" value="F:transmembrane signaling receptor activity"/>
    <property type="evidence" value="ECO:0007669"/>
    <property type="project" value="InterPro"/>
</dbReference>
<dbReference type="CDD" id="cd00130">
    <property type="entry name" value="PAS"/>
    <property type="match status" value="1"/>
</dbReference>
<dbReference type="PANTHER" id="PTHR32089:SF112">
    <property type="entry name" value="LYSOZYME-LIKE PROTEIN-RELATED"/>
    <property type="match status" value="1"/>
</dbReference>
<dbReference type="GO" id="GO:0016020">
    <property type="term" value="C:membrane"/>
    <property type="evidence" value="ECO:0007669"/>
    <property type="project" value="InterPro"/>
</dbReference>
<keyword evidence="1 3" id="KW-0807">Transducer</keyword>
<dbReference type="InterPro" id="IPR013655">
    <property type="entry name" value="PAS_fold_3"/>
</dbReference>
<evidence type="ECO:0000256" key="3">
    <source>
        <dbReference type="PROSITE-ProRule" id="PRU00284"/>
    </source>
</evidence>
<keyword evidence="8" id="KW-1185">Reference proteome</keyword>
<dbReference type="PROSITE" id="PS50111">
    <property type="entry name" value="CHEMOTAXIS_TRANSDUC_2"/>
    <property type="match status" value="1"/>
</dbReference>
<protein>
    <submittedName>
        <fullName evidence="7">Chemotaxis protein</fullName>
    </submittedName>
</protein>
<dbReference type="SMART" id="SM00283">
    <property type="entry name" value="MA"/>
    <property type="match status" value="1"/>
</dbReference>
<dbReference type="GO" id="GO:0006935">
    <property type="term" value="P:chemotaxis"/>
    <property type="evidence" value="ECO:0007669"/>
    <property type="project" value="InterPro"/>
</dbReference>
<dbReference type="OrthoDB" id="9806477at2"/>